<dbReference type="Proteomes" id="UP001268864">
    <property type="component" value="Unassembled WGS sequence"/>
</dbReference>
<evidence type="ECO:0000313" key="2">
    <source>
        <dbReference type="EMBL" id="MDS0284379.1"/>
    </source>
</evidence>
<sequence>MRDETGNKATITLYELLPTEQADARKRRLERRRQLSSKTLPLEQIINRETNGSEEWTWDNWVGVKVSRLSGSRLRSILQLIDESLREADIKPEQVTSTGSATLLLPEEIGVRLSLGFIGIKPLRRVDRMRDLARGVARMSLEECYYWNAKCRSPNSSGGAKALRTLLTE</sequence>
<reference evidence="2 3" key="1">
    <citation type="submission" date="2022-06" db="EMBL/GenBank/DDBJ databases">
        <title>Halomicroarcula sp. a new haloarchaeum isolate from saline soil.</title>
        <authorList>
            <person name="Strakova D."/>
            <person name="Galisteo C."/>
            <person name="Sanchez-Porro C."/>
            <person name="Ventosa A."/>
        </authorList>
    </citation>
    <scope>NUCLEOTIDE SEQUENCE [LARGE SCALE GENOMIC DNA]</scope>
    <source>
        <strain evidence="2 3">S3CR25-11</strain>
    </source>
</reference>
<protein>
    <recommendedName>
        <fullName evidence="1">DUF7680 domain-containing protein</fullName>
    </recommendedName>
</protein>
<keyword evidence="3" id="KW-1185">Reference proteome</keyword>
<accession>A0ABU2FUE1</accession>
<comment type="caution">
    <text evidence="2">The sequence shown here is derived from an EMBL/GenBank/DDBJ whole genome shotgun (WGS) entry which is preliminary data.</text>
</comment>
<dbReference type="Pfam" id="PF24728">
    <property type="entry name" value="DUF7680"/>
    <property type="match status" value="1"/>
</dbReference>
<feature type="domain" description="DUF7680" evidence="1">
    <location>
        <begin position="2"/>
        <end position="169"/>
    </location>
</feature>
<evidence type="ECO:0000259" key="1">
    <source>
        <dbReference type="Pfam" id="PF24728"/>
    </source>
</evidence>
<evidence type="ECO:0000313" key="3">
    <source>
        <dbReference type="Proteomes" id="UP001268864"/>
    </source>
</evidence>
<organism evidence="2 3">
    <name type="scientific">Haloarcula onubensis</name>
    <dbReference type="NCBI Taxonomy" id="2950539"/>
    <lineage>
        <taxon>Archaea</taxon>
        <taxon>Methanobacteriati</taxon>
        <taxon>Methanobacteriota</taxon>
        <taxon>Stenosarchaea group</taxon>
        <taxon>Halobacteria</taxon>
        <taxon>Halobacteriales</taxon>
        <taxon>Haloarculaceae</taxon>
        <taxon>Haloarcula</taxon>
    </lineage>
</organism>
<dbReference type="EMBL" id="JAMQOS010000008">
    <property type="protein sequence ID" value="MDS0284379.1"/>
    <property type="molecule type" value="Genomic_DNA"/>
</dbReference>
<proteinExistence type="predicted"/>
<dbReference type="InterPro" id="IPR056097">
    <property type="entry name" value="DUF7680"/>
</dbReference>
<dbReference type="RefSeq" id="WP_310902067.1">
    <property type="nucleotide sequence ID" value="NZ_JAMQOS010000008.1"/>
</dbReference>
<gene>
    <name evidence="2" type="ORF">NDI86_19990</name>
</gene>
<name>A0ABU2FUE1_9EURY</name>